<gene>
    <name evidence="3" type="ORF">KBTEX_03583</name>
</gene>
<accession>A0A5B8RJH5</accession>
<protein>
    <recommendedName>
        <fullName evidence="4">Fimbrial protein</fullName>
    </recommendedName>
</protein>
<evidence type="ECO:0000313" key="3">
    <source>
        <dbReference type="EMBL" id="QEA07235.1"/>
    </source>
</evidence>
<reference evidence="3" key="1">
    <citation type="submission" date="2019-06" db="EMBL/GenBank/DDBJ databases">
        <authorList>
            <person name="Murdoch R.W."/>
            <person name="Fathepure B."/>
        </authorList>
    </citation>
    <scope>NUCLEOTIDE SEQUENCE</scope>
</reference>
<dbReference type="Gene3D" id="3.30.700.10">
    <property type="entry name" value="Glycoprotein, Type 4 Pilin"/>
    <property type="match status" value="1"/>
</dbReference>
<name>A0A5B8RJH5_9ZZZZ</name>
<evidence type="ECO:0008006" key="4">
    <source>
        <dbReference type="Google" id="ProtNLM"/>
    </source>
</evidence>
<keyword evidence="2" id="KW-0472">Membrane</keyword>
<dbReference type="PANTHER" id="PTHR30093:SF47">
    <property type="entry name" value="TYPE IV PILUS NON-CORE MINOR PILIN PILE"/>
    <property type="match status" value="1"/>
</dbReference>
<feature type="transmembrane region" description="Helical" evidence="2">
    <location>
        <begin position="25"/>
        <end position="48"/>
    </location>
</feature>
<feature type="region of interest" description="Disordered" evidence="1">
    <location>
        <begin position="130"/>
        <end position="165"/>
    </location>
</feature>
<keyword evidence="2" id="KW-0812">Transmembrane</keyword>
<dbReference type="InterPro" id="IPR012902">
    <property type="entry name" value="N_methyl_site"/>
</dbReference>
<dbReference type="Pfam" id="PF16732">
    <property type="entry name" value="ComP_DUS"/>
    <property type="match status" value="1"/>
</dbReference>
<organism evidence="3">
    <name type="scientific">uncultured organism</name>
    <dbReference type="NCBI Taxonomy" id="155900"/>
    <lineage>
        <taxon>unclassified sequences</taxon>
        <taxon>environmental samples</taxon>
    </lineage>
</organism>
<dbReference type="AlphaFoldDB" id="A0A5B8RJH5"/>
<dbReference type="PANTHER" id="PTHR30093">
    <property type="entry name" value="GENERAL SECRETION PATHWAY PROTEIN G"/>
    <property type="match status" value="1"/>
</dbReference>
<dbReference type="Pfam" id="PF07963">
    <property type="entry name" value="N_methyl"/>
    <property type="match status" value="1"/>
</dbReference>
<proteinExistence type="predicted"/>
<dbReference type="NCBIfam" id="TIGR02532">
    <property type="entry name" value="IV_pilin_GFxxxE"/>
    <property type="match status" value="1"/>
</dbReference>
<keyword evidence="2" id="KW-1133">Transmembrane helix</keyword>
<evidence type="ECO:0000256" key="1">
    <source>
        <dbReference type="SAM" id="MobiDB-lite"/>
    </source>
</evidence>
<sequence length="165" mass="17753">MRFNAGVAGPGERCRTIANTPRNGFSLIELMIVVVIVGILAAVAYPSYIDHVRDTRRATAESDLLENAQFLERHHTSTMAYDEDDAGNTLSTAEVTNLLPVTESPQDGTTFYDISVSSVAAATYTLQAAPQNDQTNDPCGTLTLDQTGQWTHSAGSDDECRGESP</sequence>
<dbReference type="InterPro" id="IPR031982">
    <property type="entry name" value="PilE-like"/>
</dbReference>
<feature type="compositionally biased region" description="Polar residues" evidence="1">
    <location>
        <begin position="130"/>
        <end position="154"/>
    </location>
</feature>
<dbReference type="InterPro" id="IPR045584">
    <property type="entry name" value="Pilin-like"/>
</dbReference>
<dbReference type="EMBL" id="MN079218">
    <property type="protein sequence ID" value="QEA07235.1"/>
    <property type="molecule type" value="Genomic_DNA"/>
</dbReference>
<evidence type="ECO:0000256" key="2">
    <source>
        <dbReference type="SAM" id="Phobius"/>
    </source>
</evidence>
<dbReference type="SUPFAM" id="SSF54523">
    <property type="entry name" value="Pili subunits"/>
    <property type="match status" value="1"/>
</dbReference>